<dbReference type="AlphaFoldDB" id="A0A0A9ECH7"/>
<reference evidence="1" key="1">
    <citation type="submission" date="2014-09" db="EMBL/GenBank/DDBJ databases">
        <authorList>
            <person name="Magalhaes I.L.F."/>
            <person name="Oliveira U."/>
            <person name="Santos F.R."/>
            <person name="Vidigal T.H.D.A."/>
            <person name="Brescovit A.D."/>
            <person name="Santos A.J."/>
        </authorList>
    </citation>
    <scope>NUCLEOTIDE SEQUENCE</scope>
    <source>
        <tissue evidence="1">Shoot tissue taken approximately 20 cm above the soil surface</tissue>
    </source>
</reference>
<evidence type="ECO:0000313" key="1">
    <source>
        <dbReference type="EMBL" id="JAD96723.1"/>
    </source>
</evidence>
<reference evidence="1" key="2">
    <citation type="journal article" date="2015" name="Data Brief">
        <title>Shoot transcriptome of the giant reed, Arundo donax.</title>
        <authorList>
            <person name="Barrero R.A."/>
            <person name="Guerrero F.D."/>
            <person name="Moolhuijzen P."/>
            <person name="Goolsby J.A."/>
            <person name="Tidwell J."/>
            <person name="Bellgard S.E."/>
            <person name="Bellgard M.I."/>
        </authorList>
    </citation>
    <scope>NUCLEOTIDE SEQUENCE</scope>
    <source>
        <tissue evidence="1">Shoot tissue taken approximately 20 cm above the soil surface</tissue>
    </source>
</reference>
<accession>A0A0A9ECH7</accession>
<protein>
    <submittedName>
        <fullName evidence="1">Uncharacterized protein</fullName>
    </submittedName>
</protein>
<name>A0A0A9ECH7_ARUDO</name>
<sequence length="35" mass="3996">MCFFKSEDHSGSPMFLMIHICLVNTVPSSLQRVCH</sequence>
<organism evidence="1">
    <name type="scientific">Arundo donax</name>
    <name type="common">Giant reed</name>
    <name type="synonym">Donax arundinaceus</name>
    <dbReference type="NCBI Taxonomy" id="35708"/>
    <lineage>
        <taxon>Eukaryota</taxon>
        <taxon>Viridiplantae</taxon>
        <taxon>Streptophyta</taxon>
        <taxon>Embryophyta</taxon>
        <taxon>Tracheophyta</taxon>
        <taxon>Spermatophyta</taxon>
        <taxon>Magnoliopsida</taxon>
        <taxon>Liliopsida</taxon>
        <taxon>Poales</taxon>
        <taxon>Poaceae</taxon>
        <taxon>PACMAD clade</taxon>
        <taxon>Arundinoideae</taxon>
        <taxon>Arundineae</taxon>
        <taxon>Arundo</taxon>
    </lineage>
</organism>
<dbReference type="EMBL" id="GBRH01201172">
    <property type="protein sequence ID" value="JAD96723.1"/>
    <property type="molecule type" value="Transcribed_RNA"/>
</dbReference>
<proteinExistence type="predicted"/>